<comment type="caution">
    <text evidence="5">The sequence shown here is derived from an EMBL/GenBank/DDBJ whole genome shotgun (WGS) entry which is preliminary data.</text>
</comment>
<evidence type="ECO:0000256" key="1">
    <source>
        <dbReference type="ARBA" id="ARBA00022741"/>
    </source>
</evidence>
<organism evidence="5">
    <name type="scientific">marine sediment metagenome</name>
    <dbReference type="NCBI Taxonomy" id="412755"/>
    <lineage>
        <taxon>unclassified sequences</taxon>
        <taxon>metagenomes</taxon>
        <taxon>ecological metagenomes</taxon>
    </lineage>
</organism>
<keyword evidence="2" id="KW-0067">ATP-binding</keyword>
<proteinExistence type="predicted"/>
<keyword evidence="3" id="KW-0238">DNA-binding</keyword>
<evidence type="ECO:0000256" key="2">
    <source>
        <dbReference type="ARBA" id="ARBA00022840"/>
    </source>
</evidence>
<dbReference type="GO" id="GO:0043138">
    <property type="term" value="F:3'-5' DNA helicase activity"/>
    <property type="evidence" value="ECO:0007669"/>
    <property type="project" value="TreeGrafter"/>
</dbReference>
<keyword evidence="1" id="KW-0547">Nucleotide-binding</keyword>
<dbReference type="GO" id="GO:0005524">
    <property type="term" value="F:ATP binding"/>
    <property type="evidence" value="ECO:0007669"/>
    <property type="project" value="UniProtKB-KW"/>
</dbReference>
<dbReference type="GO" id="GO:0006302">
    <property type="term" value="P:double-strand break repair"/>
    <property type="evidence" value="ECO:0007669"/>
    <property type="project" value="TreeGrafter"/>
</dbReference>
<dbReference type="GO" id="GO:0006310">
    <property type="term" value="P:DNA recombination"/>
    <property type="evidence" value="ECO:0007669"/>
    <property type="project" value="TreeGrafter"/>
</dbReference>
<evidence type="ECO:0000256" key="3">
    <source>
        <dbReference type="ARBA" id="ARBA00023125"/>
    </source>
</evidence>
<dbReference type="SUPFAM" id="SSF52540">
    <property type="entry name" value="P-loop containing nucleoside triphosphate hydrolases"/>
    <property type="match status" value="1"/>
</dbReference>
<evidence type="ECO:0000259" key="4">
    <source>
        <dbReference type="Pfam" id="PF18074"/>
    </source>
</evidence>
<dbReference type="GO" id="GO:0003677">
    <property type="term" value="F:DNA binding"/>
    <property type="evidence" value="ECO:0007669"/>
    <property type="project" value="UniProtKB-KW"/>
</dbReference>
<sequence>DTGLNLPDFRAGERTFQLLCQVAGRAGRGFKAGKVIIQTYSPENYAIQSAAKHDYVGFYNQEIAYRRQYNYPPFSHFIRLVYYHTNNDLCRREAERVRDTILNEQERKGITKLSLIGPIPAFAARVRGRYRWQLILRGSDLAQVLSGITLPQGWTLDVDPVGVI</sequence>
<dbReference type="PANTHER" id="PTHR30580">
    <property type="entry name" value="PRIMOSOMAL PROTEIN N"/>
    <property type="match status" value="1"/>
</dbReference>
<feature type="domain" description="Primosomal protein N C-terminal" evidence="4">
    <location>
        <begin position="73"/>
        <end position="160"/>
    </location>
</feature>
<protein>
    <recommendedName>
        <fullName evidence="4">Primosomal protein N C-terminal domain-containing protein</fullName>
    </recommendedName>
</protein>
<accession>X1H2I2</accession>
<dbReference type="InterPro" id="IPR027417">
    <property type="entry name" value="P-loop_NTPase"/>
</dbReference>
<name>X1H2I2_9ZZZZ</name>
<dbReference type="AlphaFoldDB" id="X1H2I2"/>
<feature type="non-terminal residue" evidence="5">
    <location>
        <position position="1"/>
    </location>
</feature>
<reference evidence="5" key="1">
    <citation type="journal article" date="2014" name="Front. Microbiol.">
        <title>High frequency of phylogenetically diverse reductive dehalogenase-homologous genes in deep subseafloor sedimentary metagenomes.</title>
        <authorList>
            <person name="Kawai M."/>
            <person name="Futagami T."/>
            <person name="Toyoda A."/>
            <person name="Takaki Y."/>
            <person name="Nishi S."/>
            <person name="Hori S."/>
            <person name="Arai W."/>
            <person name="Tsubouchi T."/>
            <person name="Morono Y."/>
            <person name="Uchiyama I."/>
            <person name="Ito T."/>
            <person name="Fujiyama A."/>
            <person name="Inagaki F."/>
            <person name="Takami H."/>
        </authorList>
    </citation>
    <scope>NUCLEOTIDE SEQUENCE</scope>
    <source>
        <strain evidence="5">Expedition CK06-06</strain>
    </source>
</reference>
<gene>
    <name evidence="5" type="ORF">S03H2_29798</name>
</gene>
<dbReference type="GO" id="GO:0006270">
    <property type="term" value="P:DNA replication initiation"/>
    <property type="evidence" value="ECO:0007669"/>
    <property type="project" value="TreeGrafter"/>
</dbReference>
<dbReference type="InterPro" id="IPR041236">
    <property type="entry name" value="PriA_C"/>
</dbReference>
<dbReference type="Pfam" id="PF18074">
    <property type="entry name" value="PriA_C"/>
    <property type="match status" value="1"/>
</dbReference>
<dbReference type="PANTHER" id="PTHR30580:SF0">
    <property type="entry name" value="PRIMOSOMAL PROTEIN N"/>
    <property type="match status" value="1"/>
</dbReference>
<dbReference type="EMBL" id="BARU01018003">
    <property type="protein sequence ID" value="GAH51320.1"/>
    <property type="molecule type" value="Genomic_DNA"/>
</dbReference>
<evidence type="ECO:0000313" key="5">
    <source>
        <dbReference type="EMBL" id="GAH51320.1"/>
    </source>
</evidence>